<evidence type="ECO:0000313" key="3">
    <source>
        <dbReference type="Proteomes" id="UP000288293"/>
    </source>
</evidence>
<evidence type="ECO:0000256" key="1">
    <source>
        <dbReference type="SAM" id="Phobius"/>
    </source>
</evidence>
<feature type="transmembrane region" description="Helical" evidence="1">
    <location>
        <begin position="20"/>
        <end position="40"/>
    </location>
</feature>
<sequence>MKAKRRPSKQPLFTHRKAALFWVGAIAALLIILLLMRQALNILGDGGQYWKETELNTAISRFNNTVALAHAEWIRQGRAANIELEVGEGPDQKPIVLRMSEYGWPLPTGAEAMNDQQCLALWQELLADLRLQLKLTADWQSTGAKHWRGDCNFYNNRQLKFIYSLHNGQLLHVNIQN</sequence>
<dbReference type="EMBL" id="PIPL01000001">
    <property type="protein sequence ID" value="RUO26681.1"/>
    <property type="molecule type" value="Genomic_DNA"/>
</dbReference>
<dbReference type="AlphaFoldDB" id="A0A432W9F4"/>
<proteinExistence type="predicted"/>
<dbReference type="RefSeq" id="WP_126803492.1">
    <property type="nucleotide sequence ID" value="NZ_PIPL01000001.1"/>
</dbReference>
<accession>A0A432W9F4</accession>
<keyword evidence="1" id="KW-0472">Membrane</keyword>
<dbReference type="Proteomes" id="UP000288293">
    <property type="component" value="Unassembled WGS sequence"/>
</dbReference>
<gene>
    <name evidence="2" type="ORF">CWE09_08270</name>
</gene>
<name>A0A432W9F4_9GAMM</name>
<evidence type="ECO:0000313" key="2">
    <source>
        <dbReference type="EMBL" id="RUO26681.1"/>
    </source>
</evidence>
<evidence type="ECO:0008006" key="4">
    <source>
        <dbReference type="Google" id="ProtNLM"/>
    </source>
</evidence>
<reference evidence="2 3" key="1">
    <citation type="journal article" date="2011" name="Front. Microbiol.">
        <title>Genomic signatures of strain selection and enhancement in Bacillus atrophaeus var. globigii, a historical biowarfare simulant.</title>
        <authorList>
            <person name="Gibbons H.S."/>
            <person name="Broomall S.M."/>
            <person name="McNew L.A."/>
            <person name="Daligault H."/>
            <person name="Chapman C."/>
            <person name="Bruce D."/>
            <person name="Karavis M."/>
            <person name="Krepps M."/>
            <person name="McGregor P.A."/>
            <person name="Hong C."/>
            <person name="Park K.H."/>
            <person name="Akmal A."/>
            <person name="Feldman A."/>
            <person name="Lin J.S."/>
            <person name="Chang W.E."/>
            <person name="Higgs B.W."/>
            <person name="Demirev P."/>
            <person name="Lindquist J."/>
            <person name="Liem A."/>
            <person name="Fochler E."/>
            <person name="Read T.D."/>
            <person name="Tapia R."/>
            <person name="Johnson S."/>
            <person name="Bishop-Lilly K.A."/>
            <person name="Detter C."/>
            <person name="Han C."/>
            <person name="Sozhamannan S."/>
            <person name="Rosenzweig C.N."/>
            <person name="Skowronski E.W."/>
        </authorList>
    </citation>
    <scope>NUCLEOTIDE SEQUENCE [LARGE SCALE GENOMIC DNA]</scope>
    <source>
        <strain evidence="2 3">MLST1</strain>
    </source>
</reference>
<protein>
    <recommendedName>
        <fullName evidence="4">MSHA biogenesis protein MshF</fullName>
    </recommendedName>
</protein>
<organism evidence="2 3">
    <name type="scientific">Aliidiomarina minuta</name>
    <dbReference type="NCBI Taxonomy" id="880057"/>
    <lineage>
        <taxon>Bacteria</taxon>
        <taxon>Pseudomonadati</taxon>
        <taxon>Pseudomonadota</taxon>
        <taxon>Gammaproteobacteria</taxon>
        <taxon>Alteromonadales</taxon>
        <taxon>Idiomarinaceae</taxon>
        <taxon>Aliidiomarina</taxon>
    </lineage>
</organism>
<comment type="caution">
    <text evidence="2">The sequence shown here is derived from an EMBL/GenBank/DDBJ whole genome shotgun (WGS) entry which is preliminary data.</text>
</comment>
<keyword evidence="1" id="KW-0812">Transmembrane</keyword>
<keyword evidence="3" id="KW-1185">Reference proteome</keyword>
<dbReference type="OrthoDB" id="6265335at2"/>
<keyword evidence="1" id="KW-1133">Transmembrane helix</keyword>